<reference evidence="9 10" key="1">
    <citation type="journal article" date="2015" name="Genome Biol. Evol.">
        <title>Comparative Genomics of a Bacterivorous Green Alga Reveals Evolutionary Causalities and Consequences of Phago-Mixotrophic Mode of Nutrition.</title>
        <authorList>
            <person name="Burns J.A."/>
            <person name="Paasch A."/>
            <person name="Narechania A."/>
            <person name="Kim E."/>
        </authorList>
    </citation>
    <scope>NUCLEOTIDE SEQUENCE [LARGE SCALE GENOMIC DNA]</scope>
    <source>
        <strain evidence="9 10">PLY_AMNH</strain>
    </source>
</reference>
<comment type="subcellular location">
    <subcellularLocation>
        <location evidence="1">Cell membrane</location>
        <topology evidence="1">Multi-pass membrane protein</topology>
    </subcellularLocation>
</comment>
<dbReference type="EMBL" id="LGRX02001798">
    <property type="protein sequence ID" value="KAK3285486.1"/>
    <property type="molecule type" value="Genomic_DNA"/>
</dbReference>
<keyword evidence="3" id="KW-1003">Cell membrane</keyword>
<evidence type="ECO:0000313" key="10">
    <source>
        <dbReference type="Proteomes" id="UP001190700"/>
    </source>
</evidence>
<feature type="transmembrane region" description="Helical" evidence="8">
    <location>
        <begin position="113"/>
        <end position="132"/>
    </location>
</feature>
<evidence type="ECO:0000256" key="8">
    <source>
        <dbReference type="SAM" id="Phobius"/>
    </source>
</evidence>
<dbReference type="GO" id="GO:0005886">
    <property type="term" value="C:plasma membrane"/>
    <property type="evidence" value="ECO:0007669"/>
    <property type="project" value="UniProtKB-SubCell"/>
</dbReference>
<keyword evidence="5 8" id="KW-1133">Transmembrane helix</keyword>
<feature type="transmembrane region" description="Helical" evidence="8">
    <location>
        <begin position="85"/>
        <end position="107"/>
    </location>
</feature>
<keyword evidence="6" id="KW-0406">Ion transport</keyword>
<organism evidence="9 10">
    <name type="scientific">Cymbomonas tetramitiformis</name>
    <dbReference type="NCBI Taxonomy" id="36881"/>
    <lineage>
        <taxon>Eukaryota</taxon>
        <taxon>Viridiplantae</taxon>
        <taxon>Chlorophyta</taxon>
        <taxon>Pyramimonadophyceae</taxon>
        <taxon>Pyramimonadales</taxon>
        <taxon>Pyramimonadaceae</taxon>
        <taxon>Cymbomonas</taxon>
    </lineage>
</organism>
<keyword evidence="10" id="KW-1185">Reference proteome</keyword>
<keyword evidence="7 8" id="KW-0472">Membrane</keyword>
<dbReference type="PANTHER" id="PTHR33281">
    <property type="entry name" value="UPF0187 PROTEIN YNEE"/>
    <property type="match status" value="1"/>
</dbReference>
<evidence type="ECO:0000256" key="2">
    <source>
        <dbReference type="ARBA" id="ARBA00022448"/>
    </source>
</evidence>
<name>A0AAE0GXZ5_9CHLO</name>
<protein>
    <submittedName>
        <fullName evidence="9">Uncharacterized protein</fullName>
    </submittedName>
</protein>
<keyword evidence="4 8" id="KW-0812">Transmembrane</keyword>
<evidence type="ECO:0000313" key="9">
    <source>
        <dbReference type="EMBL" id="KAK3285486.1"/>
    </source>
</evidence>
<sequence>MAYRLERSDSPPLFHTFTARRTIPSMSTVSTYAGKAKFACASATASEDICYRDPLDRSNPERHQYHKKWIHSFVSIPQSRVLKAIAWPLLTVALVCCLCVAASIVTPVTWSRIPSWAVPHDLLSVALGLLLVHRTTGAYSRFWEARTAWQLLMDRTRNLSRMALTWCKTSTVTSRDVAYFIGVHAYGLVVCTRAHIQASRAPLNELEELGLPEPSRYELEHAGNIPLRAAELLGSIINASASAGHLSEMQALNMDTEVSRLVEAVGMCEKVARTPMPRELTRHTSRFLSLWCLTLPVMLVPKMGVFAIPAVTLISYALMGIEHIASMVESPFESYLPLEDMTILLKADVLEMLTRSQDEERLKLTEQYVDSLVNGNGNSDCEQWSLPAPSCSLSLNKSYFEAEQELPANKAF</sequence>
<accession>A0AAE0GXZ5</accession>
<evidence type="ECO:0000256" key="7">
    <source>
        <dbReference type="ARBA" id="ARBA00023136"/>
    </source>
</evidence>
<evidence type="ECO:0000256" key="1">
    <source>
        <dbReference type="ARBA" id="ARBA00004651"/>
    </source>
</evidence>
<dbReference type="AlphaFoldDB" id="A0AAE0GXZ5"/>
<keyword evidence="2" id="KW-0813">Transport</keyword>
<dbReference type="InterPro" id="IPR044669">
    <property type="entry name" value="YneE/VCCN1/2-like"/>
</dbReference>
<dbReference type="Pfam" id="PF25539">
    <property type="entry name" value="Bestrophin_2"/>
    <property type="match status" value="1"/>
</dbReference>
<evidence type="ECO:0000256" key="4">
    <source>
        <dbReference type="ARBA" id="ARBA00022692"/>
    </source>
</evidence>
<feature type="transmembrane region" description="Helical" evidence="8">
    <location>
        <begin position="288"/>
        <end position="318"/>
    </location>
</feature>
<evidence type="ECO:0000256" key="5">
    <source>
        <dbReference type="ARBA" id="ARBA00022989"/>
    </source>
</evidence>
<dbReference type="GO" id="GO:0005254">
    <property type="term" value="F:chloride channel activity"/>
    <property type="evidence" value="ECO:0007669"/>
    <property type="project" value="InterPro"/>
</dbReference>
<evidence type="ECO:0000256" key="3">
    <source>
        <dbReference type="ARBA" id="ARBA00022475"/>
    </source>
</evidence>
<proteinExistence type="predicted"/>
<gene>
    <name evidence="9" type="ORF">CYMTET_6916</name>
</gene>
<dbReference type="PANTHER" id="PTHR33281:SF19">
    <property type="entry name" value="VOLTAGE-DEPENDENT ANION CHANNEL-FORMING PROTEIN YNEE"/>
    <property type="match status" value="1"/>
</dbReference>
<evidence type="ECO:0000256" key="6">
    <source>
        <dbReference type="ARBA" id="ARBA00023065"/>
    </source>
</evidence>
<dbReference type="Proteomes" id="UP001190700">
    <property type="component" value="Unassembled WGS sequence"/>
</dbReference>
<comment type="caution">
    <text evidence="9">The sequence shown here is derived from an EMBL/GenBank/DDBJ whole genome shotgun (WGS) entry which is preliminary data.</text>
</comment>